<gene>
    <name evidence="1" type="ORF">Bxe_A0367</name>
</gene>
<proteinExistence type="predicted"/>
<evidence type="ECO:0000313" key="1">
    <source>
        <dbReference type="EMBL" id="ABE32566.1"/>
    </source>
</evidence>
<dbReference type="KEGG" id="bxe:Bxe_A0367"/>
<dbReference type="PATRIC" id="fig|266265.5.peg.4255"/>
<name>Q13TM3_PARXL</name>
<reference evidence="1 2" key="1">
    <citation type="journal article" date="2006" name="Proc. Natl. Acad. Sci. U.S.A.">
        <title>Burkholderia xenovorans LB400 harbors a multi-replicon, 9.73-Mbp genome shaped for versatility.</title>
        <authorList>
            <person name="Chain P.S."/>
            <person name="Denef V.J."/>
            <person name="Konstantinidis K.T."/>
            <person name="Vergez L.M."/>
            <person name="Agullo L."/>
            <person name="Reyes V.L."/>
            <person name="Hauser L."/>
            <person name="Cordova M."/>
            <person name="Gomez L."/>
            <person name="Gonzalez M."/>
            <person name="Land M."/>
            <person name="Lao V."/>
            <person name="Larimer F."/>
            <person name="LiPuma J.J."/>
            <person name="Mahenthiralingam E."/>
            <person name="Malfatti S.A."/>
            <person name="Marx C.J."/>
            <person name="Parnell J.J."/>
            <person name="Ramette A."/>
            <person name="Richardson P."/>
            <person name="Seeger M."/>
            <person name="Smith D."/>
            <person name="Spilker T."/>
            <person name="Sul W.J."/>
            <person name="Tsoi T.V."/>
            <person name="Ulrich L.E."/>
            <person name="Zhulin I.B."/>
            <person name="Tiedje J.M."/>
        </authorList>
    </citation>
    <scope>NUCLEOTIDE SEQUENCE [LARGE SCALE GENOMIC DNA]</scope>
    <source>
        <strain evidence="1 2">LB400</strain>
    </source>
</reference>
<protein>
    <submittedName>
        <fullName evidence="1">Uncharacterized protein</fullName>
    </submittedName>
</protein>
<dbReference type="eggNOG" id="ENOG5032S4K">
    <property type="taxonomic scope" value="Bacteria"/>
</dbReference>
<dbReference type="EMBL" id="CP000270">
    <property type="protein sequence ID" value="ABE32566.1"/>
    <property type="molecule type" value="Genomic_DNA"/>
</dbReference>
<dbReference type="OrthoDB" id="7027554at2"/>
<dbReference type="AlphaFoldDB" id="Q13TM3"/>
<organism evidence="1 2">
    <name type="scientific">Paraburkholderia xenovorans (strain LB400)</name>
    <dbReference type="NCBI Taxonomy" id="266265"/>
    <lineage>
        <taxon>Bacteria</taxon>
        <taxon>Pseudomonadati</taxon>
        <taxon>Pseudomonadota</taxon>
        <taxon>Betaproteobacteria</taxon>
        <taxon>Burkholderiales</taxon>
        <taxon>Burkholderiaceae</taxon>
        <taxon>Paraburkholderia</taxon>
    </lineage>
</organism>
<dbReference type="KEGG" id="bxb:DR64_2537"/>
<dbReference type="Proteomes" id="UP000001817">
    <property type="component" value="Chromosome 1"/>
</dbReference>
<accession>Q13TM3</accession>
<keyword evidence="2" id="KW-1185">Reference proteome</keyword>
<evidence type="ECO:0000313" key="2">
    <source>
        <dbReference type="Proteomes" id="UP000001817"/>
    </source>
</evidence>
<sequence>MDTRERLNFRIDSFTPETLPMARLAQYLAHLAILYGNDDSVHFEKLRKGSAIVQVRVEDPAFPKVVQRLQSVRMGDPDPEVQKAFRSIDRLLRADNAVGTITRSGKAKLLEFPGRKLPIVDPITIYQPTTIDGVVIRIGGRDDTIPVAIQDQEGAVFTCEIRGRAQAKELSRYFLGETLRVSGNGKWSRTSSGVWALESLLIQSFEVLDNAGFDDVVTALRNVKNNGWADVEDPLGAWKKLRGLDDNF</sequence>
<dbReference type="RefSeq" id="WP_011490024.1">
    <property type="nucleotide sequence ID" value="NC_007951.1"/>
</dbReference>